<organism evidence="1 2">
    <name type="scientific">Nocardioides zeicaulis</name>
    <dbReference type="NCBI Taxonomy" id="1776857"/>
    <lineage>
        <taxon>Bacteria</taxon>
        <taxon>Bacillati</taxon>
        <taxon>Actinomycetota</taxon>
        <taxon>Actinomycetes</taxon>
        <taxon>Propionibacteriales</taxon>
        <taxon>Nocardioidaceae</taxon>
        <taxon>Nocardioides</taxon>
    </lineage>
</organism>
<gene>
    <name evidence="1" type="ORF">ACFFJG_13575</name>
</gene>
<evidence type="ECO:0000313" key="1">
    <source>
        <dbReference type="EMBL" id="MFC0223513.1"/>
    </source>
</evidence>
<name>A0ABV6E3I9_9ACTN</name>
<proteinExistence type="predicted"/>
<keyword evidence="2" id="KW-1185">Reference proteome</keyword>
<comment type="caution">
    <text evidence="1">The sequence shown here is derived from an EMBL/GenBank/DDBJ whole genome shotgun (WGS) entry which is preliminary data.</text>
</comment>
<evidence type="ECO:0000313" key="2">
    <source>
        <dbReference type="Proteomes" id="UP001589698"/>
    </source>
</evidence>
<dbReference type="Proteomes" id="UP001589698">
    <property type="component" value="Unassembled WGS sequence"/>
</dbReference>
<dbReference type="EMBL" id="JBHLXH010000001">
    <property type="protein sequence ID" value="MFC0223513.1"/>
    <property type="molecule type" value="Genomic_DNA"/>
</dbReference>
<accession>A0ABV6E3I9</accession>
<sequence length="71" mass="7573">MGASFQTYRCRAVGIIRRQADLWALSARSRVLAVDLPPAVAAAVAAADLTGPRWSGWRWLATARGLPIPAA</sequence>
<protein>
    <submittedName>
        <fullName evidence="1">Uncharacterized protein</fullName>
    </submittedName>
</protein>
<reference evidence="1 2" key="1">
    <citation type="submission" date="2024-09" db="EMBL/GenBank/DDBJ databases">
        <authorList>
            <person name="Sun Q."/>
            <person name="Mori K."/>
        </authorList>
    </citation>
    <scope>NUCLEOTIDE SEQUENCE [LARGE SCALE GENOMIC DNA]</scope>
    <source>
        <strain evidence="1 2">CCM 8654</strain>
    </source>
</reference>
<dbReference type="RefSeq" id="WP_378519257.1">
    <property type="nucleotide sequence ID" value="NZ_CBCSDI010000004.1"/>
</dbReference>